<dbReference type="Proteomes" id="UP000292424">
    <property type="component" value="Chromosome"/>
</dbReference>
<dbReference type="OrthoDB" id="9806009at2"/>
<dbReference type="InterPro" id="IPR017853">
    <property type="entry name" value="GH"/>
</dbReference>
<dbReference type="Gene3D" id="2.60.40.10">
    <property type="entry name" value="Immunoglobulins"/>
    <property type="match status" value="1"/>
</dbReference>
<dbReference type="SUPFAM" id="SSF81296">
    <property type="entry name" value="E set domains"/>
    <property type="match status" value="1"/>
</dbReference>
<dbReference type="InterPro" id="IPR014756">
    <property type="entry name" value="Ig_E-set"/>
</dbReference>
<name>A0A5P2G5C1_9BACT</name>
<dbReference type="Gene3D" id="2.60.40.1180">
    <property type="entry name" value="Golgi alpha-mannosidase II"/>
    <property type="match status" value="1"/>
</dbReference>
<dbReference type="InterPro" id="IPR006047">
    <property type="entry name" value="GH13_cat_dom"/>
</dbReference>
<dbReference type="SUPFAM" id="SSF51445">
    <property type="entry name" value="(Trans)glycosidases"/>
    <property type="match status" value="1"/>
</dbReference>
<accession>A0A5P2G5C1</accession>
<evidence type="ECO:0000256" key="2">
    <source>
        <dbReference type="ARBA" id="ARBA00023295"/>
    </source>
</evidence>
<dbReference type="RefSeq" id="WP_131331379.1">
    <property type="nucleotide sequence ID" value="NZ_CP044016.1"/>
</dbReference>
<organism evidence="4 5">
    <name type="scientific">Rhizosphaericola mali</name>
    <dbReference type="NCBI Taxonomy" id="2545455"/>
    <lineage>
        <taxon>Bacteria</taxon>
        <taxon>Pseudomonadati</taxon>
        <taxon>Bacteroidota</taxon>
        <taxon>Chitinophagia</taxon>
        <taxon>Chitinophagales</taxon>
        <taxon>Chitinophagaceae</taxon>
        <taxon>Rhizosphaericola</taxon>
    </lineage>
</organism>
<dbReference type="InterPro" id="IPR013783">
    <property type="entry name" value="Ig-like_fold"/>
</dbReference>
<dbReference type="SUPFAM" id="SSF51011">
    <property type="entry name" value="Glycosyl hydrolase domain"/>
    <property type="match status" value="1"/>
</dbReference>
<sequence length="619" mass="71783">MVKYLFKIVTCLAFTYQIQSVVAQQDKRIDRVEPLNWWVGMQYHNVQLIVHGNNIADFTPNISYKGVTLEKINKVENPNYLFLDINISSNAKSGTFPIIFKKKGEKDILFNYELKDRNKGIKAQGVTSKDFIYLLMPDRFANGDTTNDIVTSLHETGLHRDTLTSRHGGDLQGVINHLDYLDQLGITALWMTPALENDEHSTSYHGYANTENYHMDPRYGTNELFKTLTDSLHRRGMKMVMDVVPNHFGDQHWTVVDLPMKDWVHQWPTYTNSNFRDQVDFDPYGADIDRKTMVNGWFDTHMPDMNESNPYLQKYILQSNLWWIEYAGVDGFRIDTYPYNDPNFMAWWAQQIKAEYPNFSMFGETFVNGAVNQAAFAQGDMIHRGLDTHLPGVTDFQSKIAITDAMTQPFSWDNGAMKIYNNLSKDFIYQDPTRNVVFLDNHDLPRFYSVVGQNSDKLKSALTWLLTTRGIPQMYYGTEIYMKGFTDPDGYVREDFPGGWLGDKQDKFTEKGRSQSENELFNYISTLAQYRKKNPVLQSGKLMQYVPQDGIYVYFRYNDSKTVMLIMNTNDKEFNLKTDRFSQRMSNFHTGKNIISGEQYSNIQNIKVPSFTTLAIELQ</sequence>
<dbReference type="InterPro" id="IPR015171">
    <property type="entry name" value="Cyc-maltodext_N"/>
</dbReference>
<dbReference type="CDD" id="cd11340">
    <property type="entry name" value="AmyAc_bac_CMD_like_3"/>
    <property type="match status" value="1"/>
</dbReference>
<dbReference type="InterPro" id="IPR019492">
    <property type="entry name" value="Cyclo-malto-dextrinase_C"/>
</dbReference>
<keyword evidence="5" id="KW-1185">Reference proteome</keyword>
<evidence type="ECO:0000256" key="1">
    <source>
        <dbReference type="ARBA" id="ARBA00022801"/>
    </source>
</evidence>
<dbReference type="GO" id="GO:0005975">
    <property type="term" value="P:carbohydrate metabolic process"/>
    <property type="evidence" value="ECO:0007669"/>
    <property type="project" value="InterPro"/>
</dbReference>
<keyword evidence="2" id="KW-0326">Glycosidase</keyword>
<reference evidence="4 5" key="1">
    <citation type="submission" date="2019-09" db="EMBL/GenBank/DDBJ databases">
        <title>Complete genome sequence of Arachidicoccus sp. B3-10 isolated from apple orchard soil.</title>
        <authorList>
            <person name="Kim H.S."/>
            <person name="Han K.-I."/>
            <person name="Suh M.K."/>
            <person name="Lee K.C."/>
            <person name="Eom M.K."/>
            <person name="Kim J.-S."/>
            <person name="Kang S.W."/>
            <person name="Sin Y."/>
            <person name="Lee J.-S."/>
        </authorList>
    </citation>
    <scope>NUCLEOTIDE SEQUENCE [LARGE SCALE GENOMIC DNA]</scope>
    <source>
        <strain evidence="4 5">B3-10</strain>
    </source>
</reference>
<dbReference type="SMART" id="SM00642">
    <property type="entry name" value="Aamy"/>
    <property type="match status" value="1"/>
</dbReference>
<dbReference type="EMBL" id="CP044016">
    <property type="protein sequence ID" value="QES90397.1"/>
    <property type="molecule type" value="Genomic_DNA"/>
</dbReference>
<dbReference type="Pfam" id="PF10438">
    <property type="entry name" value="Cyc-maltodext_C"/>
    <property type="match status" value="1"/>
</dbReference>
<dbReference type="Pfam" id="PF00128">
    <property type="entry name" value="Alpha-amylase"/>
    <property type="match status" value="1"/>
</dbReference>
<dbReference type="PANTHER" id="PTHR10357:SF210">
    <property type="entry name" value="MALTODEXTRIN GLUCOSIDASE"/>
    <property type="match status" value="1"/>
</dbReference>
<keyword evidence="1 4" id="KW-0378">Hydrolase</keyword>
<dbReference type="Pfam" id="PF09087">
    <property type="entry name" value="Cyc-maltodext_N"/>
    <property type="match status" value="1"/>
</dbReference>
<evidence type="ECO:0000259" key="3">
    <source>
        <dbReference type="SMART" id="SM00642"/>
    </source>
</evidence>
<evidence type="ECO:0000313" key="5">
    <source>
        <dbReference type="Proteomes" id="UP000292424"/>
    </source>
</evidence>
<dbReference type="PANTHER" id="PTHR10357">
    <property type="entry name" value="ALPHA-AMYLASE FAMILY MEMBER"/>
    <property type="match status" value="1"/>
</dbReference>
<gene>
    <name evidence="4" type="ORF">E0W69_017640</name>
</gene>
<proteinExistence type="predicted"/>
<feature type="domain" description="Glycosyl hydrolase family 13 catalytic" evidence="3">
    <location>
        <begin position="134"/>
        <end position="531"/>
    </location>
</feature>
<dbReference type="GO" id="GO:0016798">
    <property type="term" value="F:hydrolase activity, acting on glycosyl bonds"/>
    <property type="evidence" value="ECO:0007669"/>
    <property type="project" value="UniProtKB-KW"/>
</dbReference>
<dbReference type="AlphaFoldDB" id="A0A5P2G5C1"/>
<evidence type="ECO:0000313" key="4">
    <source>
        <dbReference type="EMBL" id="QES90397.1"/>
    </source>
</evidence>
<dbReference type="InterPro" id="IPR013780">
    <property type="entry name" value="Glyco_hydro_b"/>
</dbReference>
<protein>
    <submittedName>
        <fullName evidence="4">Glycoside hydrolase family 13 protein</fullName>
    </submittedName>
</protein>
<dbReference type="KEGG" id="arac:E0W69_017640"/>
<dbReference type="Gene3D" id="3.20.20.80">
    <property type="entry name" value="Glycosidases"/>
    <property type="match status" value="1"/>
</dbReference>